<dbReference type="Pfam" id="PF17854">
    <property type="entry name" value="FtsK_alpha"/>
    <property type="match status" value="1"/>
</dbReference>
<evidence type="ECO:0000313" key="2">
    <source>
        <dbReference type="EMBL" id="GAI88551.1"/>
    </source>
</evidence>
<organism evidence="2">
    <name type="scientific">marine sediment metagenome</name>
    <dbReference type="NCBI Taxonomy" id="412755"/>
    <lineage>
        <taxon>unclassified sequences</taxon>
        <taxon>metagenomes</taxon>
        <taxon>ecological metagenomes</taxon>
    </lineage>
</organism>
<dbReference type="AlphaFoldDB" id="X1TB12"/>
<evidence type="ECO:0000259" key="1">
    <source>
        <dbReference type="Pfam" id="PF17854"/>
    </source>
</evidence>
<gene>
    <name evidence="2" type="ORF">S12H4_35956</name>
</gene>
<protein>
    <recommendedName>
        <fullName evidence="1">FtsK alpha domain-containing protein</fullName>
    </recommendedName>
</protein>
<dbReference type="Gene3D" id="3.30.980.40">
    <property type="match status" value="1"/>
</dbReference>
<reference evidence="2" key="1">
    <citation type="journal article" date="2014" name="Front. Microbiol.">
        <title>High frequency of phylogenetically diverse reductive dehalogenase-homologous genes in deep subseafloor sedimentary metagenomes.</title>
        <authorList>
            <person name="Kawai M."/>
            <person name="Futagami T."/>
            <person name="Toyoda A."/>
            <person name="Takaki Y."/>
            <person name="Nishi S."/>
            <person name="Hori S."/>
            <person name="Arai W."/>
            <person name="Tsubouchi T."/>
            <person name="Morono Y."/>
            <person name="Uchiyama I."/>
            <person name="Ito T."/>
            <person name="Fujiyama A."/>
            <person name="Inagaki F."/>
            <person name="Takami H."/>
        </authorList>
    </citation>
    <scope>NUCLEOTIDE SEQUENCE</scope>
    <source>
        <strain evidence="2">Expedition CK06-06</strain>
    </source>
</reference>
<proteinExistence type="predicted"/>
<feature type="non-terminal residue" evidence="2">
    <location>
        <position position="78"/>
    </location>
</feature>
<accession>X1TB12</accession>
<comment type="caution">
    <text evidence="2">The sequence shown here is derived from an EMBL/GenBank/DDBJ whole genome shotgun (WGS) entry which is preliminary data.</text>
</comment>
<sequence>MTIIETPSQKLATPTQEFFPFMNVAGDFKLPPLDLLDDIPKSSDKEIEKESLRMNALRVEGKLRDFGVEGEVVEIVPG</sequence>
<dbReference type="EMBL" id="BARW01021405">
    <property type="protein sequence ID" value="GAI88551.1"/>
    <property type="molecule type" value="Genomic_DNA"/>
</dbReference>
<dbReference type="InterPro" id="IPR041027">
    <property type="entry name" value="FtsK_alpha"/>
</dbReference>
<feature type="domain" description="FtsK alpha" evidence="1">
    <location>
        <begin position="30"/>
        <end position="78"/>
    </location>
</feature>
<name>X1TB12_9ZZZZ</name>